<reference evidence="1" key="1">
    <citation type="submission" date="2024-02" db="EMBL/GenBank/DDBJ databases">
        <title>Metagenome Assembled Genome of Zalaria obscura JY119.</title>
        <authorList>
            <person name="Vighnesh L."/>
            <person name="Jagadeeshwari U."/>
            <person name="Venkata Ramana C."/>
            <person name="Sasikala C."/>
        </authorList>
    </citation>
    <scope>NUCLEOTIDE SEQUENCE</scope>
    <source>
        <strain evidence="1">JY119</strain>
    </source>
</reference>
<evidence type="ECO:0000313" key="1">
    <source>
        <dbReference type="EMBL" id="KAK8201393.1"/>
    </source>
</evidence>
<gene>
    <name evidence="1" type="ORF">M8818_005861</name>
</gene>
<accession>A0ACC3S7L9</accession>
<keyword evidence="2" id="KW-1185">Reference proteome</keyword>
<name>A0ACC3S7L9_9PEZI</name>
<sequence length="141" mass="14684">MGPSAPTPTPQPSSSQPPFFLLDSETSIAALSSLPGSTQEALLRSIARSPLARGVTVGYAQEVLPPLTPVRHPSRPGSVAISRHARGSFSNLAVDTSAGALNGAGGSFTEEEGEVEDAESGAESPTKLWNLWAMQNELEED</sequence>
<organism evidence="1 2">
    <name type="scientific">Zalaria obscura</name>
    <dbReference type="NCBI Taxonomy" id="2024903"/>
    <lineage>
        <taxon>Eukaryota</taxon>
        <taxon>Fungi</taxon>
        <taxon>Dikarya</taxon>
        <taxon>Ascomycota</taxon>
        <taxon>Pezizomycotina</taxon>
        <taxon>Dothideomycetes</taxon>
        <taxon>Dothideomycetidae</taxon>
        <taxon>Dothideales</taxon>
        <taxon>Zalariaceae</taxon>
        <taxon>Zalaria</taxon>
    </lineage>
</organism>
<proteinExistence type="predicted"/>
<protein>
    <submittedName>
        <fullName evidence="1">Uncharacterized protein</fullName>
    </submittedName>
</protein>
<dbReference type="EMBL" id="JAMKPW020000035">
    <property type="protein sequence ID" value="KAK8201393.1"/>
    <property type="molecule type" value="Genomic_DNA"/>
</dbReference>
<comment type="caution">
    <text evidence="1">The sequence shown here is derived from an EMBL/GenBank/DDBJ whole genome shotgun (WGS) entry which is preliminary data.</text>
</comment>
<dbReference type="Proteomes" id="UP001320706">
    <property type="component" value="Unassembled WGS sequence"/>
</dbReference>
<evidence type="ECO:0000313" key="2">
    <source>
        <dbReference type="Proteomes" id="UP001320706"/>
    </source>
</evidence>